<dbReference type="AlphaFoldDB" id="A0A2K0UEK1"/>
<gene>
    <name evidence="2" type="ORF">THARTR1_03711</name>
</gene>
<dbReference type="EMBL" id="MTYI01000048">
    <property type="protein sequence ID" value="PNP56186.1"/>
    <property type="molecule type" value="Genomic_DNA"/>
</dbReference>
<reference evidence="2 3" key="1">
    <citation type="submission" date="2017-02" db="EMBL/GenBank/DDBJ databases">
        <title>Genomes of Trichoderma spp. with biocontrol activity.</title>
        <authorList>
            <person name="Gardiner D."/>
            <person name="Kazan K."/>
            <person name="Vos C."/>
            <person name="Harvey P."/>
        </authorList>
    </citation>
    <scope>NUCLEOTIDE SEQUENCE [LARGE SCALE GENOMIC DNA]</scope>
    <source>
        <strain evidence="2 3">Tr1</strain>
    </source>
</reference>
<evidence type="ECO:0000256" key="1">
    <source>
        <dbReference type="SAM" id="MobiDB-lite"/>
    </source>
</evidence>
<feature type="compositionally biased region" description="Polar residues" evidence="1">
    <location>
        <begin position="57"/>
        <end position="69"/>
    </location>
</feature>
<sequence length="167" mass="18186">MMEDNTDQPTQQLIINLQLQDANALIKGKNRVGDPPPDAEIAAKLYEQELKSLETFYTTDESARTTQEAQAEPLTAATGTVRTEDAQPDTQTDKADEANQGEKADQQDEELALADDATPAAFALKGTEEDGQVEDGQVEEDSQVKEDSQAENPKEAMHERTVSIGHA</sequence>
<accession>A0A2K0UEK1</accession>
<comment type="caution">
    <text evidence="2">The sequence shown here is derived from an EMBL/GenBank/DDBJ whole genome shotgun (WGS) entry which is preliminary data.</text>
</comment>
<name>A0A2K0UEK1_TRIHA</name>
<dbReference type="Proteomes" id="UP000236290">
    <property type="component" value="Unassembled WGS sequence"/>
</dbReference>
<dbReference type="OrthoDB" id="10009520at2759"/>
<feature type="region of interest" description="Disordered" evidence="1">
    <location>
        <begin position="57"/>
        <end position="167"/>
    </location>
</feature>
<protein>
    <submittedName>
        <fullName evidence="2">Uncharacterized protein</fullName>
    </submittedName>
</protein>
<proteinExistence type="predicted"/>
<feature type="compositionally biased region" description="Acidic residues" evidence="1">
    <location>
        <begin position="129"/>
        <end position="141"/>
    </location>
</feature>
<feature type="compositionally biased region" description="Basic and acidic residues" evidence="1">
    <location>
        <begin position="91"/>
        <end position="106"/>
    </location>
</feature>
<organism evidence="2 3">
    <name type="scientific">Trichoderma harzianum</name>
    <name type="common">Hypocrea lixii</name>
    <dbReference type="NCBI Taxonomy" id="5544"/>
    <lineage>
        <taxon>Eukaryota</taxon>
        <taxon>Fungi</taxon>
        <taxon>Dikarya</taxon>
        <taxon>Ascomycota</taxon>
        <taxon>Pezizomycotina</taxon>
        <taxon>Sordariomycetes</taxon>
        <taxon>Hypocreomycetidae</taxon>
        <taxon>Hypocreales</taxon>
        <taxon>Hypocreaceae</taxon>
        <taxon>Trichoderma</taxon>
    </lineage>
</organism>
<evidence type="ECO:0000313" key="2">
    <source>
        <dbReference type="EMBL" id="PNP56186.1"/>
    </source>
</evidence>
<feature type="compositionally biased region" description="Basic and acidic residues" evidence="1">
    <location>
        <begin position="142"/>
        <end position="161"/>
    </location>
</feature>
<evidence type="ECO:0000313" key="3">
    <source>
        <dbReference type="Proteomes" id="UP000236290"/>
    </source>
</evidence>